<organism evidence="1 2">
    <name type="scientific">Lates japonicus</name>
    <name type="common">Japanese lates</name>
    <dbReference type="NCBI Taxonomy" id="270547"/>
    <lineage>
        <taxon>Eukaryota</taxon>
        <taxon>Metazoa</taxon>
        <taxon>Chordata</taxon>
        <taxon>Craniata</taxon>
        <taxon>Vertebrata</taxon>
        <taxon>Euteleostomi</taxon>
        <taxon>Actinopterygii</taxon>
        <taxon>Neopterygii</taxon>
        <taxon>Teleostei</taxon>
        <taxon>Neoteleostei</taxon>
        <taxon>Acanthomorphata</taxon>
        <taxon>Carangaria</taxon>
        <taxon>Carangaria incertae sedis</taxon>
        <taxon>Centropomidae</taxon>
        <taxon>Lates</taxon>
    </lineage>
</organism>
<comment type="caution">
    <text evidence="1">The sequence shown here is derived from an EMBL/GenBank/DDBJ whole genome shotgun (WGS) entry which is preliminary data.</text>
</comment>
<gene>
    <name evidence="1" type="ORF">AKAME5_002528200</name>
</gene>
<evidence type="ECO:0000313" key="2">
    <source>
        <dbReference type="Proteomes" id="UP001279410"/>
    </source>
</evidence>
<protein>
    <submittedName>
        <fullName evidence="1">Zinc finger SWIM domain-containing protein 6</fullName>
    </submittedName>
</protein>
<proteinExistence type="predicted"/>
<reference evidence="1" key="1">
    <citation type="submission" date="2022-08" db="EMBL/GenBank/DDBJ databases">
        <title>Genome sequencing of akame (Lates japonicus).</title>
        <authorList>
            <person name="Hashiguchi Y."/>
            <person name="Takahashi H."/>
        </authorList>
    </citation>
    <scope>NUCLEOTIDE SEQUENCE</scope>
    <source>
        <strain evidence="1">Kochi</strain>
    </source>
</reference>
<dbReference type="AlphaFoldDB" id="A0AAD3NMU8"/>
<dbReference type="EMBL" id="BRZM01001912">
    <property type="protein sequence ID" value="GLD73956.1"/>
    <property type="molecule type" value="Genomic_DNA"/>
</dbReference>
<sequence>MAERVAPAKRLCCRPGYNPACRQGSGPGGVLWRRGVRSGRVGEWKTANPSVVARHRGRGRVAEAGRFQRVEELPEDPEPVQRRIVYWLALEKREGDLCIPFKAGGEERN</sequence>
<evidence type="ECO:0000313" key="1">
    <source>
        <dbReference type="EMBL" id="GLD73956.1"/>
    </source>
</evidence>
<keyword evidence="2" id="KW-1185">Reference proteome</keyword>
<dbReference type="Proteomes" id="UP001279410">
    <property type="component" value="Unassembled WGS sequence"/>
</dbReference>
<name>A0AAD3NMU8_LATJO</name>
<accession>A0AAD3NMU8</accession>